<sequence length="57" mass="5990">MAKSKDRRPESDVEAETHEARSRAGKDGGDGTYVGATGPDDALDVGETGAEARSKQR</sequence>
<feature type="region of interest" description="Disordered" evidence="1">
    <location>
        <begin position="1"/>
        <end position="57"/>
    </location>
</feature>
<evidence type="ECO:0000313" key="3">
    <source>
        <dbReference type="Proteomes" id="UP001056610"/>
    </source>
</evidence>
<proteinExistence type="predicted"/>
<gene>
    <name evidence="2" type="ORF">M5I08_23825</name>
</gene>
<name>A0ABY4QKC0_9MYCO</name>
<accession>A0ABY4QKC0</accession>
<reference evidence="2" key="1">
    <citation type="submission" date="2022-05" db="EMBL/GenBank/DDBJ databases">
        <title>A methanotrophic Mycobacterium dominates a cave microbial ecosystem.</title>
        <authorList>
            <person name="Van Spanning R.J.M."/>
            <person name="Guan Q."/>
            <person name="Melkonian C."/>
            <person name="Gallant J."/>
            <person name="Polerecky L."/>
            <person name="Flot J.-F."/>
            <person name="Brandt B.W."/>
            <person name="Braster M."/>
            <person name="Iturbe Espinoza P."/>
            <person name="Aerts J."/>
            <person name="Meima-Franke M."/>
            <person name="Piersma S.R."/>
            <person name="Bunduc C."/>
            <person name="Ummels R."/>
            <person name="Pain A."/>
            <person name="Fleming E.J."/>
            <person name="van der Wel N."/>
            <person name="Gherman V.D."/>
            <person name="Sarbu S.M."/>
            <person name="Bodelier P.L.E."/>
            <person name="Bitter W."/>
        </authorList>
    </citation>
    <scope>NUCLEOTIDE SEQUENCE</scope>
    <source>
        <strain evidence="2">Sulfur Cave</strain>
    </source>
</reference>
<dbReference type="EMBL" id="CP097320">
    <property type="protein sequence ID" value="UQX10922.1"/>
    <property type="molecule type" value="Genomic_DNA"/>
</dbReference>
<evidence type="ECO:0000313" key="2">
    <source>
        <dbReference type="EMBL" id="UQX10922.1"/>
    </source>
</evidence>
<dbReference type="Proteomes" id="UP001056610">
    <property type="component" value="Chromosome"/>
</dbReference>
<organism evidence="2 3">
    <name type="scientific">Candidatus Mycobacterium methanotrophicum</name>
    <dbReference type="NCBI Taxonomy" id="2943498"/>
    <lineage>
        <taxon>Bacteria</taxon>
        <taxon>Bacillati</taxon>
        <taxon>Actinomycetota</taxon>
        <taxon>Actinomycetes</taxon>
        <taxon>Mycobacteriales</taxon>
        <taxon>Mycobacteriaceae</taxon>
        <taxon>Mycobacterium</taxon>
    </lineage>
</organism>
<protein>
    <submittedName>
        <fullName evidence="2">Uncharacterized protein</fullName>
    </submittedName>
</protein>
<evidence type="ECO:0000256" key="1">
    <source>
        <dbReference type="SAM" id="MobiDB-lite"/>
    </source>
</evidence>
<dbReference type="RefSeq" id="WP_219068294.1">
    <property type="nucleotide sequence ID" value="NZ_CAJUXY010000034.1"/>
</dbReference>
<feature type="compositionally biased region" description="Basic and acidic residues" evidence="1">
    <location>
        <begin position="7"/>
        <end position="29"/>
    </location>
</feature>
<keyword evidence="3" id="KW-1185">Reference proteome</keyword>